<dbReference type="InterPro" id="IPR013320">
    <property type="entry name" value="ConA-like_dom_sf"/>
</dbReference>
<dbReference type="Gene3D" id="2.60.120.200">
    <property type="match status" value="2"/>
</dbReference>
<name>F6TDH8_CIOIN</name>
<reference evidence="3" key="1">
    <citation type="journal article" date="2002" name="Science">
        <title>The draft genome of Ciona intestinalis: insights into chordate and vertebrate origins.</title>
        <authorList>
            <person name="Dehal P."/>
            <person name="Satou Y."/>
            <person name="Campbell R.K."/>
            <person name="Chapman J."/>
            <person name="Degnan B."/>
            <person name="De Tomaso A."/>
            <person name="Davidson B."/>
            <person name="Di Gregorio A."/>
            <person name="Gelpke M."/>
            <person name="Goodstein D.M."/>
            <person name="Harafuji N."/>
            <person name="Hastings K.E."/>
            <person name="Ho I."/>
            <person name="Hotta K."/>
            <person name="Huang W."/>
            <person name="Kawashima T."/>
            <person name="Lemaire P."/>
            <person name="Martinez D."/>
            <person name="Meinertzhagen I.A."/>
            <person name="Necula S."/>
            <person name="Nonaka M."/>
            <person name="Putnam N."/>
            <person name="Rash S."/>
            <person name="Saiga H."/>
            <person name="Satake M."/>
            <person name="Terry A."/>
            <person name="Yamada L."/>
            <person name="Wang H.G."/>
            <person name="Awazu S."/>
            <person name="Azumi K."/>
            <person name="Boore J."/>
            <person name="Branno M."/>
            <person name="Chin-Bow S."/>
            <person name="DeSantis R."/>
            <person name="Doyle S."/>
            <person name="Francino P."/>
            <person name="Keys D.N."/>
            <person name="Haga S."/>
            <person name="Hayashi H."/>
            <person name="Hino K."/>
            <person name="Imai K.S."/>
            <person name="Inaba K."/>
            <person name="Kano S."/>
            <person name="Kobayashi K."/>
            <person name="Kobayashi M."/>
            <person name="Lee B.I."/>
            <person name="Makabe K.W."/>
            <person name="Manohar C."/>
            <person name="Matassi G."/>
            <person name="Medina M."/>
            <person name="Mochizuki Y."/>
            <person name="Mount S."/>
            <person name="Morishita T."/>
            <person name="Miura S."/>
            <person name="Nakayama A."/>
            <person name="Nishizaka S."/>
            <person name="Nomoto H."/>
            <person name="Ohta F."/>
            <person name="Oishi K."/>
            <person name="Rigoutsos I."/>
            <person name="Sano M."/>
            <person name="Sasaki A."/>
            <person name="Sasakura Y."/>
            <person name="Shoguchi E."/>
            <person name="Shin-i T."/>
            <person name="Spagnuolo A."/>
            <person name="Stainier D."/>
            <person name="Suzuki M.M."/>
            <person name="Tassy O."/>
            <person name="Takatori N."/>
            <person name="Tokuoka M."/>
            <person name="Yagi K."/>
            <person name="Yoshizaki F."/>
            <person name="Wada S."/>
            <person name="Zhang C."/>
            <person name="Hyatt P.D."/>
            <person name="Larimer F."/>
            <person name="Detter C."/>
            <person name="Doggett N."/>
            <person name="Glavina T."/>
            <person name="Hawkins T."/>
            <person name="Richardson P."/>
            <person name="Lucas S."/>
            <person name="Kohara Y."/>
            <person name="Levine M."/>
            <person name="Satoh N."/>
            <person name="Rokhsar D.S."/>
        </authorList>
    </citation>
    <scope>NUCLEOTIDE SEQUENCE [LARGE SCALE GENOMIC DNA]</scope>
</reference>
<protein>
    <recommendedName>
        <fullName evidence="1">MAM domain-containing protein</fullName>
    </recommendedName>
</protein>
<dbReference type="PANTHER" id="PTHR23282:SF101">
    <property type="entry name" value="MAM DOMAIN-CONTAINING PROTEIN"/>
    <property type="match status" value="1"/>
</dbReference>
<dbReference type="Proteomes" id="UP000008144">
    <property type="component" value="Unassembled WGS sequence"/>
</dbReference>
<accession>F6TDH8</accession>
<evidence type="ECO:0000313" key="3">
    <source>
        <dbReference type="Proteomes" id="UP000008144"/>
    </source>
</evidence>
<reference evidence="2" key="2">
    <citation type="submission" date="2025-08" db="UniProtKB">
        <authorList>
            <consortium name="Ensembl"/>
        </authorList>
    </citation>
    <scope>IDENTIFICATION</scope>
</reference>
<dbReference type="HOGENOM" id="CLU_1160767_0_0_1"/>
<dbReference type="InParanoid" id="F6TDH8"/>
<dbReference type="Pfam" id="PF00629">
    <property type="entry name" value="MAM"/>
    <property type="match status" value="1"/>
</dbReference>
<dbReference type="PROSITE" id="PS50060">
    <property type="entry name" value="MAM_2"/>
    <property type="match status" value="2"/>
</dbReference>
<evidence type="ECO:0000313" key="2">
    <source>
        <dbReference type="Ensembl" id="ENSCINP00000001693.3"/>
    </source>
</evidence>
<keyword evidence="3" id="KW-1185">Reference proteome</keyword>
<dbReference type="GO" id="GO:0016020">
    <property type="term" value="C:membrane"/>
    <property type="evidence" value="ECO:0007669"/>
    <property type="project" value="InterPro"/>
</dbReference>
<dbReference type="SUPFAM" id="SSF49899">
    <property type="entry name" value="Concanavalin A-like lectins/glucanases"/>
    <property type="match status" value="1"/>
</dbReference>
<dbReference type="GeneTree" id="ENSGT00730000113379"/>
<dbReference type="InterPro" id="IPR051560">
    <property type="entry name" value="MAM_domain-containing"/>
</dbReference>
<organism evidence="2 3">
    <name type="scientific">Ciona intestinalis</name>
    <name type="common">Transparent sea squirt</name>
    <name type="synonym">Ascidia intestinalis</name>
    <dbReference type="NCBI Taxonomy" id="7719"/>
    <lineage>
        <taxon>Eukaryota</taxon>
        <taxon>Metazoa</taxon>
        <taxon>Chordata</taxon>
        <taxon>Tunicata</taxon>
        <taxon>Ascidiacea</taxon>
        <taxon>Phlebobranchia</taxon>
        <taxon>Cionidae</taxon>
        <taxon>Ciona</taxon>
    </lineage>
</organism>
<reference evidence="2" key="3">
    <citation type="submission" date="2025-09" db="UniProtKB">
        <authorList>
            <consortium name="Ensembl"/>
        </authorList>
    </citation>
    <scope>IDENTIFICATION</scope>
</reference>
<dbReference type="SMART" id="SM00137">
    <property type="entry name" value="MAM"/>
    <property type="match status" value="1"/>
</dbReference>
<evidence type="ECO:0000259" key="1">
    <source>
        <dbReference type="PROSITE" id="PS50060"/>
    </source>
</evidence>
<dbReference type="InterPro" id="IPR000998">
    <property type="entry name" value="MAM_dom"/>
</dbReference>
<dbReference type="AlphaFoldDB" id="F6TDH8"/>
<dbReference type="PANTHER" id="PTHR23282">
    <property type="entry name" value="APICAL ENDOSOMAL GLYCOPROTEIN PRECURSOR"/>
    <property type="match status" value="1"/>
</dbReference>
<sequence>MTHASPGQFLNVYGHDGQSKQLIYSLNTPIYWDGVYIPIRPYSPNAEFSFEAIAGVGSVSNISIDDITIHSGSCVGRNFNCSFNWGLCGGWSASSAHLDWFFSPSVNTSTLREHTGNGGYYAGVLAVAGRPHGSTAVLTSPPIPLTAEQVYCVDYWVRTSSDYSRARVRVNSKLPGNTTLLSRCQVQTPNWKNCGALITPNVTDVYQIEFDVIFETVPEFTFLFDDITIYPGRCRLYRN</sequence>
<dbReference type="Ensembl" id="ENSCINT00000001693.3">
    <property type="protein sequence ID" value="ENSCINP00000001693.3"/>
    <property type="gene ID" value="ENSCING00000000936.3"/>
</dbReference>
<feature type="domain" description="MAM" evidence="1">
    <location>
        <begin position="79"/>
        <end position="236"/>
    </location>
</feature>
<feature type="domain" description="MAM" evidence="1">
    <location>
        <begin position="32"/>
        <end position="76"/>
    </location>
</feature>
<proteinExistence type="predicted"/>
<dbReference type="CDD" id="cd06263">
    <property type="entry name" value="MAM"/>
    <property type="match status" value="1"/>
</dbReference>